<dbReference type="AlphaFoldDB" id="A0A0D3KUL8"/>
<evidence type="ECO:0000256" key="1">
    <source>
        <dbReference type="ARBA" id="ARBA00022737"/>
    </source>
</evidence>
<dbReference type="Proteomes" id="UP000013827">
    <property type="component" value="Unassembled WGS sequence"/>
</dbReference>
<evidence type="ECO:0000313" key="5">
    <source>
        <dbReference type="Proteomes" id="UP000013827"/>
    </source>
</evidence>
<dbReference type="SUPFAM" id="SSF48403">
    <property type="entry name" value="Ankyrin repeat"/>
    <property type="match status" value="2"/>
</dbReference>
<dbReference type="OMA" id="HYACLND"/>
<reference evidence="5" key="1">
    <citation type="journal article" date="2013" name="Nature">
        <title>Pan genome of the phytoplankton Emiliania underpins its global distribution.</title>
        <authorList>
            <person name="Read B.A."/>
            <person name="Kegel J."/>
            <person name="Klute M.J."/>
            <person name="Kuo A."/>
            <person name="Lefebvre S.C."/>
            <person name="Maumus F."/>
            <person name="Mayer C."/>
            <person name="Miller J."/>
            <person name="Monier A."/>
            <person name="Salamov A."/>
            <person name="Young J."/>
            <person name="Aguilar M."/>
            <person name="Claverie J.M."/>
            <person name="Frickenhaus S."/>
            <person name="Gonzalez K."/>
            <person name="Herman E.K."/>
            <person name="Lin Y.C."/>
            <person name="Napier J."/>
            <person name="Ogata H."/>
            <person name="Sarno A.F."/>
            <person name="Shmutz J."/>
            <person name="Schroeder D."/>
            <person name="de Vargas C."/>
            <person name="Verret F."/>
            <person name="von Dassow P."/>
            <person name="Valentin K."/>
            <person name="Van de Peer Y."/>
            <person name="Wheeler G."/>
            <person name="Dacks J.B."/>
            <person name="Delwiche C.F."/>
            <person name="Dyhrman S.T."/>
            <person name="Glockner G."/>
            <person name="John U."/>
            <person name="Richards T."/>
            <person name="Worden A.Z."/>
            <person name="Zhang X."/>
            <person name="Grigoriev I.V."/>
            <person name="Allen A.E."/>
            <person name="Bidle K."/>
            <person name="Borodovsky M."/>
            <person name="Bowler C."/>
            <person name="Brownlee C."/>
            <person name="Cock J.M."/>
            <person name="Elias M."/>
            <person name="Gladyshev V.N."/>
            <person name="Groth M."/>
            <person name="Guda C."/>
            <person name="Hadaegh A."/>
            <person name="Iglesias-Rodriguez M.D."/>
            <person name="Jenkins J."/>
            <person name="Jones B.M."/>
            <person name="Lawson T."/>
            <person name="Leese F."/>
            <person name="Lindquist E."/>
            <person name="Lobanov A."/>
            <person name="Lomsadze A."/>
            <person name="Malik S.B."/>
            <person name="Marsh M.E."/>
            <person name="Mackinder L."/>
            <person name="Mock T."/>
            <person name="Mueller-Roeber B."/>
            <person name="Pagarete A."/>
            <person name="Parker M."/>
            <person name="Probert I."/>
            <person name="Quesneville H."/>
            <person name="Raines C."/>
            <person name="Rensing S.A."/>
            <person name="Riano-Pachon D.M."/>
            <person name="Richier S."/>
            <person name="Rokitta S."/>
            <person name="Shiraiwa Y."/>
            <person name="Soanes D.M."/>
            <person name="van der Giezen M."/>
            <person name="Wahlund T.M."/>
            <person name="Williams B."/>
            <person name="Wilson W."/>
            <person name="Wolfe G."/>
            <person name="Wurch L.L."/>
        </authorList>
    </citation>
    <scope>NUCLEOTIDE SEQUENCE</scope>
</reference>
<evidence type="ECO:0000313" key="4">
    <source>
        <dbReference type="EnsemblProtists" id="EOD39453"/>
    </source>
</evidence>
<dbReference type="Pfam" id="PF12796">
    <property type="entry name" value="Ank_2"/>
    <property type="match status" value="1"/>
</dbReference>
<organism evidence="4 5">
    <name type="scientific">Emiliania huxleyi (strain CCMP1516)</name>
    <dbReference type="NCBI Taxonomy" id="280463"/>
    <lineage>
        <taxon>Eukaryota</taxon>
        <taxon>Haptista</taxon>
        <taxon>Haptophyta</taxon>
        <taxon>Prymnesiophyceae</taxon>
        <taxon>Isochrysidales</taxon>
        <taxon>Noelaerhabdaceae</taxon>
        <taxon>Emiliania</taxon>
    </lineage>
</organism>
<dbReference type="GeneID" id="17284724"/>
<keyword evidence="1" id="KW-0677">Repeat</keyword>
<dbReference type="EnsemblProtists" id="EOD39453">
    <property type="protein sequence ID" value="EOD39453"/>
    <property type="gene ID" value="EMIHUDRAFT_199912"/>
</dbReference>
<dbReference type="PANTHER" id="PTHR24201:SF16">
    <property type="entry name" value="ANKYRIN-1-LIKE-RELATED"/>
    <property type="match status" value="1"/>
</dbReference>
<protein>
    <recommendedName>
        <fullName evidence="6">Ankyrin repeat protein</fullName>
    </recommendedName>
</protein>
<dbReference type="RefSeq" id="XP_005791882.1">
    <property type="nucleotide sequence ID" value="XM_005791825.1"/>
</dbReference>
<dbReference type="STRING" id="2903.R1DVJ2"/>
<feature type="repeat" description="ANK" evidence="3">
    <location>
        <begin position="111"/>
        <end position="143"/>
    </location>
</feature>
<dbReference type="eggNOG" id="KOG4177">
    <property type="taxonomic scope" value="Eukaryota"/>
</dbReference>
<dbReference type="InterPro" id="IPR002110">
    <property type="entry name" value="Ankyrin_rpt"/>
</dbReference>
<accession>A0A0D3KUL8</accession>
<dbReference type="PANTHER" id="PTHR24201">
    <property type="entry name" value="ANK_REP_REGION DOMAIN-CONTAINING PROTEIN"/>
    <property type="match status" value="1"/>
</dbReference>
<dbReference type="Gene3D" id="1.25.40.20">
    <property type="entry name" value="Ankyrin repeat-containing domain"/>
    <property type="match status" value="3"/>
</dbReference>
<dbReference type="KEGG" id="ehx:EMIHUDRAFT_199912"/>
<dbReference type="PROSITE" id="PS50088">
    <property type="entry name" value="ANK_REPEAT"/>
    <property type="match status" value="2"/>
</dbReference>
<evidence type="ECO:0000256" key="3">
    <source>
        <dbReference type="PROSITE-ProRule" id="PRU00023"/>
    </source>
</evidence>
<dbReference type="SMART" id="SM00248">
    <property type="entry name" value="ANK"/>
    <property type="match status" value="5"/>
</dbReference>
<dbReference type="HOGENOM" id="CLU_817443_0_0_1"/>
<evidence type="ECO:0008006" key="6">
    <source>
        <dbReference type="Google" id="ProtNLM"/>
    </source>
</evidence>
<keyword evidence="5" id="KW-1185">Reference proteome</keyword>
<keyword evidence="2 3" id="KW-0040">ANK repeat</keyword>
<dbReference type="InterPro" id="IPR036770">
    <property type="entry name" value="Ankyrin_rpt-contain_sf"/>
</dbReference>
<dbReference type="PROSITE" id="PS50297">
    <property type="entry name" value="ANK_REP_REGION"/>
    <property type="match status" value="1"/>
</dbReference>
<reference evidence="4" key="2">
    <citation type="submission" date="2024-10" db="UniProtKB">
        <authorList>
            <consortium name="EnsemblProtists"/>
        </authorList>
    </citation>
    <scope>IDENTIFICATION</scope>
</reference>
<dbReference type="InterPro" id="IPR050776">
    <property type="entry name" value="Ank_Repeat/CDKN_Inhibitor"/>
</dbReference>
<evidence type="ECO:0000256" key="2">
    <source>
        <dbReference type="ARBA" id="ARBA00023043"/>
    </source>
</evidence>
<feature type="repeat" description="ANK" evidence="3">
    <location>
        <begin position="78"/>
        <end position="110"/>
    </location>
</feature>
<proteinExistence type="predicted"/>
<name>A0A0D3KUL8_EMIH1</name>
<dbReference type="PaxDb" id="2903-EOD39453"/>
<dbReference type="GO" id="GO:0005634">
    <property type="term" value="C:nucleus"/>
    <property type="evidence" value="ECO:0007669"/>
    <property type="project" value="TreeGrafter"/>
</dbReference>
<sequence>MTADNNTAEDTADAVLDAAMRGDAEALAALLAGGADPNARDGRHAMPALHWACASDEAKCVDALLCDGRTDVSAKSAHGMSALHVAASSNALTSLLRLLAAGLSVDQRNEWEETPLHVAVAGDSSSCVAALLSAGASAFAVDRWGRSASAVAEQQGSNPARFGLPDAESLPKRATRSVEGAAAAVEPDHAAFASMRVALANDLAEAIADRRATAGRRPALSKLVEWPGDEAEVARLLACGSVEPAGRDAFGLSAHHKFCAWDKPALLELLLPHLSAADLTATTPDRSTALHLVRALRLLIERCGESRLRLEATARDSAGRTALEIAIERGHGAAAALLQKLQDREEAWGLTPRAHG</sequence>
<dbReference type="Pfam" id="PF00023">
    <property type="entry name" value="Ank"/>
    <property type="match status" value="1"/>
</dbReference>